<dbReference type="AlphaFoldDB" id="A0A7K4X4V9"/>
<protein>
    <submittedName>
        <fullName evidence="2">GLL12 protein</fullName>
    </submittedName>
</protein>
<feature type="chain" id="PRO_5029801187" evidence="1">
    <location>
        <begin position="20"/>
        <end position="65"/>
    </location>
</feature>
<proteinExistence type="predicted"/>
<evidence type="ECO:0000256" key="1">
    <source>
        <dbReference type="SAM" id="SignalP"/>
    </source>
</evidence>
<dbReference type="Proteomes" id="UP000529728">
    <property type="component" value="Unassembled WGS sequence"/>
</dbReference>
<dbReference type="OrthoDB" id="9271363at2759"/>
<feature type="signal peptide" evidence="1">
    <location>
        <begin position="1"/>
        <end position="19"/>
    </location>
</feature>
<keyword evidence="3" id="KW-1185">Reference proteome</keyword>
<organism evidence="2 3">
    <name type="scientific">Regulus satrapa</name>
    <name type="common">Golden-crowned kinglet</name>
    <dbReference type="NCBI Taxonomy" id="13245"/>
    <lineage>
        <taxon>Eukaryota</taxon>
        <taxon>Metazoa</taxon>
        <taxon>Chordata</taxon>
        <taxon>Craniata</taxon>
        <taxon>Vertebrata</taxon>
        <taxon>Euteleostomi</taxon>
        <taxon>Archelosauria</taxon>
        <taxon>Archosauria</taxon>
        <taxon>Dinosauria</taxon>
        <taxon>Saurischia</taxon>
        <taxon>Theropoda</taxon>
        <taxon>Coelurosauria</taxon>
        <taxon>Aves</taxon>
        <taxon>Neognathae</taxon>
        <taxon>Neoaves</taxon>
        <taxon>Telluraves</taxon>
        <taxon>Australaves</taxon>
        <taxon>Passeriformes</taxon>
        <taxon>Regulidae</taxon>
        <taxon>Regulus</taxon>
    </lineage>
</organism>
<sequence length="65" mass="6746">MGILVLVFILISLTQHGDAHGPDSCNHGGGLCRVGTCVAGEFLAHYCFEPIILCCKNLSAAAAES</sequence>
<evidence type="ECO:0000313" key="2">
    <source>
        <dbReference type="EMBL" id="NWR41510.1"/>
    </source>
</evidence>
<name>A0A7K4X4V9_REGSA</name>
<evidence type="ECO:0000313" key="3">
    <source>
        <dbReference type="Proteomes" id="UP000529728"/>
    </source>
</evidence>
<gene>
    <name evidence="2" type="primary">Gal12</name>
    <name evidence="2" type="ORF">REGSAT_R08140</name>
</gene>
<feature type="non-terminal residue" evidence="2">
    <location>
        <position position="65"/>
    </location>
</feature>
<feature type="non-terminal residue" evidence="2">
    <location>
        <position position="1"/>
    </location>
</feature>
<dbReference type="EMBL" id="VWZN01001274">
    <property type="protein sequence ID" value="NWR41510.1"/>
    <property type="molecule type" value="Genomic_DNA"/>
</dbReference>
<keyword evidence="1" id="KW-0732">Signal</keyword>
<dbReference type="SUPFAM" id="SSF57392">
    <property type="entry name" value="Defensin-like"/>
    <property type="match status" value="1"/>
</dbReference>
<reference evidence="2 3" key="1">
    <citation type="submission" date="2019-09" db="EMBL/GenBank/DDBJ databases">
        <title>Bird 10,000 Genomes (B10K) Project - Family phase.</title>
        <authorList>
            <person name="Zhang G."/>
        </authorList>
    </citation>
    <scope>NUCLEOTIDE SEQUENCE [LARGE SCALE GENOMIC DNA]</scope>
    <source>
        <strain evidence="2">B10K-DU-001-18</strain>
        <tissue evidence="2">Muscle</tissue>
    </source>
</reference>
<accession>A0A7K4X4V9</accession>
<comment type="caution">
    <text evidence="2">The sequence shown here is derived from an EMBL/GenBank/DDBJ whole genome shotgun (WGS) entry which is preliminary data.</text>
</comment>